<comment type="caution">
    <text evidence="3">The sequence shown here is derived from an EMBL/GenBank/DDBJ whole genome shotgun (WGS) entry which is preliminary data.</text>
</comment>
<organism evidence="3 4">
    <name type="scientific">Nepenthes gracilis</name>
    <name type="common">Slender pitcher plant</name>
    <dbReference type="NCBI Taxonomy" id="150966"/>
    <lineage>
        <taxon>Eukaryota</taxon>
        <taxon>Viridiplantae</taxon>
        <taxon>Streptophyta</taxon>
        <taxon>Embryophyta</taxon>
        <taxon>Tracheophyta</taxon>
        <taxon>Spermatophyta</taxon>
        <taxon>Magnoliopsida</taxon>
        <taxon>eudicotyledons</taxon>
        <taxon>Gunneridae</taxon>
        <taxon>Pentapetalae</taxon>
        <taxon>Caryophyllales</taxon>
        <taxon>Nepenthaceae</taxon>
        <taxon>Nepenthes</taxon>
    </lineage>
</organism>
<keyword evidence="4" id="KW-1185">Reference proteome</keyword>
<dbReference type="AlphaFoldDB" id="A0AAD3SSN5"/>
<sequence>MNNDNRSELHVSNPITKSCERPVKPPGLKLADYTALAMSVDKISRCYIIAIVKSKQILEHFYQWGLLIHIYDSKTTMVWEFDDVFASSGMDDLIYIQSFGASALLVFDMNQKQWKWSNKCPVTKRFPLQLFKAFCFEQRLEIAR</sequence>
<gene>
    <name evidence="3" type="ORF">Nepgr_019124</name>
</gene>
<comment type="pathway">
    <text evidence="1">Protein modification; protein ubiquitination.</text>
</comment>
<keyword evidence="2" id="KW-0833">Ubl conjugation pathway</keyword>
<proteinExistence type="predicted"/>
<dbReference type="PANTHER" id="PTHR10706">
    <property type="entry name" value="F-BOX FAMILY PROTEIN"/>
    <property type="match status" value="1"/>
</dbReference>
<dbReference type="InterPro" id="IPR045048">
    <property type="entry name" value="FBXO31/39"/>
</dbReference>
<accession>A0AAD3SSN5</accession>
<dbReference type="EMBL" id="BSYO01000017">
    <property type="protein sequence ID" value="GMH17283.1"/>
    <property type="molecule type" value="Genomic_DNA"/>
</dbReference>
<evidence type="ECO:0000313" key="4">
    <source>
        <dbReference type="Proteomes" id="UP001279734"/>
    </source>
</evidence>
<protein>
    <submittedName>
        <fullName evidence="3">Uncharacterized protein</fullName>
    </submittedName>
</protein>
<dbReference type="Proteomes" id="UP001279734">
    <property type="component" value="Unassembled WGS sequence"/>
</dbReference>
<evidence type="ECO:0000256" key="2">
    <source>
        <dbReference type="ARBA" id="ARBA00022786"/>
    </source>
</evidence>
<evidence type="ECO:0000256" key="1">
    <source>
        <dbReference type="ARBA" id="ARBA00004906"/>
    </source>
</evidence>
<dbReference type="PANTHER" id="PTHR10706:SF130">
    <property type="entry name" value="F-BOX ONLY PROTEIN 31"/>
    <property type="match status" value="1"/>
</dbReference>
<reference evidence="3" key="1">
    <citation type="submission" date="2023-05" db="EMBL/GenBank/DDBJ databases">
        <title>Nepenthes gracilis genome sequencing.</title>
        <authorList>
            <person name="Fukushima K."/>
        </authorList>
    </citation>
    <scope>NUCLEOTIDE SEQUENCE</scope>
    <source>
        <strain evidence="3">SING2019-196</strain>
    </source>
</reference>
<name>A0AAD3SSN5_NEPGR</name>
<evidence type="ECO:0000313" key="3">
    <source>
        <dbReference type="EMBL" id="GMH17283.1"/>
    </source>
</evidence>